<dbReference type="Proteomes" id="UP001239111">
    <property type="component" value="Chromosome 3"/>
</dbReference>
<protein>
    <submittedName>
        <fullName evidence="1">Uncharacterized protein</fullName>
    </submittedName>
</protein>
<evidence type="ECO:0000313" key="1">
    <source>
        <dbReference type="EMBL" id="KAJ8670664.1"/>
    </source>
</evidence>
<name>A0ACC2NHR2_9HYME</name>
<accession>A0ACC2NHR2</accession>
<evidence type="ECO:0000313" key="2">
    <source>
        <dbReference type="Proteomes" id="UP001239111"/>
    </source>
</evidence>
<sequence>MSHRDPFLKAHLLKYAGCGSGKVSYLSNTICGKIIGMIGSRILAEEVARIKKSGIYGVSIDSSLEVMHRDQLGMKFRYLEGYEPVEKFVTFLPNVGYKGIEMFDALESFLEDNSIYLKDCRCQTYDNASNMSGKFNGLQALVKKRNRLARWIPCFAHSLNLVGTNAMNCSLESKKFFCLMKNMYVFFILTPTERYDLLIEKLKENLPFEISRILVPKRVYPTRWSSLNDSVLSVNQGYKGYQSALSELSPSNDEAIGLSE</sequence>
<dbReference type="EMBL" id="CM056743">
    <property type="protein sequence ID" value="KAJ8670664.1"/>
    <property type="molecule type" value="Genomic_DNA"/>
</dbReference>
<proteinExistence type="predicted"/>
<organism evidence="1 2">
    <name type="scientific">Eretmocerus hayati</name>
    <dbReference type="NCBI Taxonomy" id="131215"/>
    <lineage>
        <taxon>Eukaryota</taxon>
        <taxon>Metazoa</taxon>
        <taxon>Ecdysozoa</taxon>
        <taxon>Arthropoda</taxon>
        <taxon>Hexapoda</taxon>
        <taxon>Insecta</taxon>
        <taxon>Pterygota</taxon>
        <taxon>Neoptera</taxon>
        <taxon>Endopterygota</taxon>
        <taxon>Hymenoptera</taxon>
        <taxon>Apocrita</taxon>
        <taxon>Proctotrupomorpha</taxon>
        <taxon>Chalcidoidea</taxon>
        <taxon>Aphelinidae</taxon>
        <taxon>Aphelininae</taxon>
        <taxon>Eretmocerus</taxon>
    </lineage>
</organism>
<reference evidence="1" key="1">
    <citation type="submission" date="2023-04" db="EMBL/GenBank/DDBJ databases">
        <title>A chromosome-level genome assembly of the parasitoid wasp Eretmocerus hayati.</title>
        <authorList>
            <person name="Zhong Y."/>
            <person name="Liu S."/>
            <person name="Liu Y."/>
        </authorList>
    </citation>
    <scope>NUCLEOTIDE SEQUENCE</scope>
    <source>
        <strain evidence="1">ZJU_SS_LIU_2023</strain>
    </source>
</reference>
<gene>
    <name evidence="1" type="ORF">QAD02_001923</name>
</gene>
<keyword evidence="2" id="KW-1185">Reference proteome</keyword>
<comment type="caution">
    <text evidence="1">The sequence shown here is derived from an EMBL/GenBank/DDBJ whole genome shotgun (WGS) entry which is preliminary data.</text>
</comment>